<comment type="caution">
    <text evidence="5">The sequence shown here is derived from an EMBL/GenBank/DDBJ whole genome shotgun (WGS) entry which is preliminary data.</text>
</comment>
<dbReference type="PROSITE" id="PS50937">
    <property type="entry name" value="HTH_MERR_2"/>
    <property type="match status" value="1"/>
</dbReference>
<evidence type="ECO:0000256" key="1">
    <source>
        <dbReference type="ARBA" id="ARBA00023015"/>
    </source>
</evidence>
<dbReference type="SUPFAM" id="SSF46955">
    <property type="entry name" value="Putative DNA-binding domain"/>
    <property type="match status" value="1"/>
</dbReference>
<gene>
    <name evidence="5" type="ORF">GCM10011589_44680</name>
</gene>
<evidence type="ECO:0000256" key="2">
    <source>
        <dbReference type="ARBA" id="ARBA00023125"/>
    </source>
</evidence>
<evidence type="ECO:0000256" key="3">
    <source>
        <dbReference type="ARBA" id="ARBA00023163"/>
    </source>
</evidence>
<sequence length="80" mass="8557">MSGAPATTLRSYEREGLLPADRTAVGYRDYGPPAVDRLALIGTAKHPGLPLAEIRQLLQVWEGGPPSAARQVPVAAPRRQ</sequence>
<evidence type="ECO:0000313" key="5">
    <source>
        <dbReference type="EMBL" id="GGL83265.1"/>
    </source>
</evidence>
<organism evidence="5 6">
    <name type="scientific">Modestobacter marinus</name>
    <dbReference type="NCBI Taxonomy" id="477641"/>
    <lineage>
        <taxon>Bacteria</taxon>
        <taxon>Bacillati</taxon>
        <taxon>Actinomycetota</taxon>
        <taxon>Actinomycetes</taxon>
        <taxon>Geodermatophilales</taxon>
        <taxon>Geodermatophilaceae</taxon>
        <taxon>Modestobacter</taxon>
    </lineage>
</organism>
<dbReference type="Proteomes" id="UP000648663">
    <property type="component" value="Unassembled WGS sequence"/>
</dbReference>
<keyword evidence="6" id="KW-1185">Reference proteome</keyword>
<dbReference type="InterPro" id="IPR009061">
    <property type="entry name" value="DNA-bd_dom_put_sf"/>
</dbReference>
<dbReference type="InterPro" id="IPR047057">
    <property type="entry name" value="MerR_fam"/>
</dbReference>
<dbReference type="PANTHER" id="PTHR30204">
    <property type="entry name" value="REDOX-CYCLING DRUG-SENSING TRANSCRIPTIONAL ACTIVATOR SOXR"/>
    <property type="match status" value="1"/>
</dbReference>
<feature type="domain" description="HTH merR-type" evidence="4">
    <location>
        <begin position="1"/>
        <end position="60"/>
    </location>
</feature>
<accession>A0ABQ2GAR1</accession>
<keyword evidence="3" id="KW-0804">Transcription</keyword>
<dbReference type="PANTHER" id="PTHR30204:SF94">
    <property type="entry name" value="HEAVY METAL-DEPENDENT TRANSCRIPTIONAL REGULATOR HI_0293-RELATED"/>
    <property type="match status" value="1"/>
</dbReference>
<dbReference type="RefSeq" id="WP_208383695.1">
    <property type="nucleotide sequence ID" value="NZ_BAABJU010000024.1"/>
</dbReference>
<evidence type="ECO:0000259" key="4">
    <source>
        <dbReference type="PROSITE" id="PS50937"/>
    </source>
</evidence>
<protein>
    <recommendedName>
        <fullName evidence="4">HTH merR-type domain-containing protein</fullName>
    </recommendedName>
</protein>
<keyword evidence="1" id="KW-0805">Transcription regulation</keyword>
<evidence type="ECO:0000313" key="6">
    <source>
        <dbReference type="Proteomes" id="UP000648663"/>
    </source>
</evidence>
<keyword evidence="2" id="KW-0238">DNA-binding</keyword>
<name>A0ABQ2GAR1_9ACTN</name>
<proteinExistence type="predicted"/>
<dbReference type="EMBL" id="BMMI01000011">
    <property type="protein sequence ID" value="GGL83265.1"/>
    <property type="molecule type" value="Genomic_DNA"/>
</dbReference>
<dbReference type="SMART" id="SM00422">
    <property type="entry name" value="HTH_MERR"/>
    <property type="match status" value="1"/>
</dbReference>
<dbReference type="Pfam" id="PF13411">
    <property type="entry name" value="MerR_1"/>
    <property type="match status" value="1"/>
</dbReference>
<dbReference type="InterPro" id="IPR000551">
    <property type="entry name" value="MerR-type_HTH_dom"/>
</dbReference>
<reference evidence="6" key="1">
    <citation type="journal article" date="2019" name="Int. J. Syst. Evol. Microbiol.">
        <title>The Global Catalogue of Microorganisms (GCM) 10K type strain sequencing project: providing services to taxonomists for standard genome sequencing and annotation.</title>
        <authorList>
            <consortium name="The Broad Institute Genomics Platform"/>
            <consortium name="The Broad Institute Genome Sequencing Center for Infectious Disease"/>
            <person name="Wu L."/>
            <person name="Ma J."/>
        </authorList>
    </citation>
    <scope>NUCLEOTIDE SEQUENCE [LARGE SCALE GENOMIC DNA]</scope>
    <source>
        <strain evidence="6">CGMCC 4.5581</strain>
    </source>
</reference>
<dbReference type="Gene3D" id="1.10.1660.10">
    <property type="match status" value="1"/>
</dbReference>